<dbReference type="EMBL" id="UFSP01000003">
    <property type="protein sequence ID" value="SSZ29978.1"/>
    <property type="molecule type" value="Genomic_DNA"/>
</dbReference>
<sequence length="277" mass="29545">MGNFKYSISKLSLIVLTSLTVAACGSGGNGGNPSPGQPQQPQPQQPQPQQPQPQQPQPQQPQPQQPQPPELNNPSDGRLSGNGYKVPKNNSLDTPFPIQPDGDINHLKVDNKSIEIIPTSKNIGEFISDQERIVGSSENTRWGFIYGDNGTENNYLFAIGKNATAVMPSGTAHYVGRAAHLSAKNSYHNTSGKVDINVNFDSKTLEGKITPDSGKANLGAEAEIKLSANIVGNTFEGEANGTQVNGGFYGSSASELIGTYKNVEEKYMGSFGAQKQN</sequence>
<dbReference type="SUPFAM" id="SSF56925">
    <property type="entry name" value="OMPA-like"/>
    <property type="match status" value="1"/>
</dbReference>
<feature type="signal peptide" evidence="2">
    <location>
        <begin position="1"/>
        <end position="23"/>
    </location>
</feature>
<evidence type="ECO:0000256" key="2">
    <source>
        <dbReference type="SAM" id="SignalP"/>
    </source>
</evidence>
<evidence type="ECO:0000259" key="3">
    <source>
        <dbReference type="Pfam" id="PF01298"/>
    </source>
</evidence>
<protein>
    <submittedName>
        <fullName evidence="4">Transferrin binding protein-like solute binding protein</fullName>
    </submittedName>
</protein>
<evidence type="ECO:0000313" key="5">
    <source>
        <dbReference type="Proteomes" id="UP000253728"/>
    </source>
</evidence>
<evidence type="ECO:0000313" key="4">
    <source>
        <dbReference type="EMBL" id="SSZ29978.1"/>
    </source>
</evidence>
<name>A0A336NAA8_AGGAP</name>
<feature type="region of interest" description="Disordered" evidence="1">
    <location>
        <begin position="26"/>
        <end position="101"/>
    </location>
</feature>
<dbReference type="InterPro" id="IPR001677">
    <property type="entry name" value="TbpB_B_D"/>
</dbReference>
<dbReference type="InterPro" id="IPR011250">
    <property type="entry name" value="OMP/PagP_B-barrel"/>
</dbReference>
<reference evidence="4 5" key="1">
    <citation type="submission" date="2018-06" db="EMBL/GenBank/DDBJ databases">
        <authorList>
            <consortium name="Pathogen Informatics"/>
            <person name="Doyle S."/>
        </authorList>
    </citation>
    <scope>NUCLEOTIDE SEQUENCE [LARGE SCALE GENOMIC DNA]</scope>
    <source>
        <strain evidence="4 5">NCTC5908</strain>
    </source>
</reference>
<organism evidence="4 5">
    <name type="scientific">Aggregatibacter aphrophilus</name>
    <name type="common">Haemophilus aphrophilus</name>
    <dbReference type="NCBI Taxonomy" id="732"/>
    <lineage>
        <taxon>Bacteria</taxon>
        <taxon>Pseudomonadati</taxon>
        <taxon>Pseudomonadota</taxon>
        <taxon>Gammaproteobacteria</taxon>
        <taxon>Pasteurellales</taxon>
        <taxon>Pasteurellaceae</taxon>
        <taxon>Aggregatibacter</taxon>
    </lineage>
</organism>
<evidence type="ECO:0000256" key="1">
    <source>
        <dbReference type="SAM" id="MobiDB-lite"/>
    </source>
</evidence>
<feature type="chain" id="PRO_5016279600" evidence="2">
    <location>
        <begin position="24"/>
        <end position="277"/>
    </location>
</feature>
<dbReference type="GeneID" id="49635313"/>
<feature type="compositionally biased region" description="Pro residues" evidence="1">
    <location>
        <begin position="35"/>
        <end position="71"/>
    </location>
</feature>
<proteinExistence type="predicted"/>
<dbReference type="Pfam" id="PF01298">
    <property type="entry name" value="TbpB_B_D"/>
    <property type="match status" value="1"/>
</dbReference>
<dbReference type="RefSeq" id="WP_005704356.1">
    <property type="nucleotide sequence ID" value="NZ_NBTN02000002.1"/>
</dbReference>
<accession>A0A336NAA8</accession>
<dbReference type="STRING" id="732.ADJ80_05025"/>
<dbReference type="PROSITE" id="PS51257">
    <property type="entry name" value="PROKAR_LIPOPROTEIN"/>
    <property type="match status" value="1"/>
</dbReference>
<dbReference type="Proteomes" id="UP000253728">
    <property type="component" value="Unassembled WGS sequence"/>
</dbReference>
<feature type="domain" description="Transferrin-binding protein B C-lobe/N-lobe beta-barrel" evidence="3">
    <location>
        <begin position="167"/>
        <end position="275"/>
    </location>
</feature>
<dbReference type="Gene3D" id="2.40.160.90">
    <property type="match status" value="1"/>
</dbReference>
<dbReference type="AlphaFoldDB" id="A0A336NAA8"/>
<keyword evidence="2" id="KW-0732">Signal</keyword>
<gene>
    <name evidence="4" type="ORF">NCTC5908_01790</name>
</gene>